<keyword evidence="5" id="KW-1185">Reference proteome</keyword>
<evidence type="ECO:0000256" key="2">
    <source>
        <dbReference type="SAM" id="Phobius"/>
    </source>
</evidence>
<dbReference type="InterPro" id="IPR000620">
    <property type="entry name" value="EamA_dom"/>
</dbReference>
<organism evidence="4 5">
    <name type="scientific">Actinokineospora diospyrosa</name>
    <dbReference type="NCBI Taxonomy" id="103728"/>
    <lineage>
        <taxon>Bacteria</taxon>
        <taxon>Bacillati</taxon>
        <taxon>Actinomycetota</taxon>
        <taxon>Actinomycetes</taxon>
        <taxon>Pseudonocardiales</taxon>
        <taxon>Pseudonocardiaceae</taxon>
        <taxon>Actinokineospora</taxon>
    </lineage>
</organism>
<evidence type="ECO:0000259" key="3">
    <source>
        <dbReference type="Pfam" id="PF00892"/>
    </source>
</evidence>
<comment type="caution">
    <text evidence="4">The sequence shown here is derived from an EMBL/GenBank/DDBJ whole genome shotgun (WGS) entry which is preliminary data.</text>
</comment>
<feature type="transmembrane region" description="Helical" evidence="2">
    <location>
        <begin position="86"/>
        <end position="104"/>
    </location>
</feature>
<feature type="transmembrane region" description="Helical" evidence="2">
    <location>
        <begin position="225"/>
        <end position="245"/>
    </location>
</feature>
<sequence>MGVGMVLGALVAQMIGAALAARLFPQAGAAGMVALRLGLGAVLLCLVCRPKVRGYSRADWLVVLAFGAVLACMNMCFYQAIARIPLGAAVALEVLGPLTLSVVAAKRASSWMWAALAAGGVALLGRGGFDRLDPIGVGFVLVAGVLWACYILLAARSGSRFPKADGLALALAVSAAFSLPIGLADAGARLFNPVVLALGVAVAVLASVLPYTLELLALRKLTPSTFAVLTSLAPALAAAAGFFLLDQTLALTDIAAIGLVVAACAGAVRTASPKPVVHRPRLATPVPVGVPE</sequence>
<feature type="transmembrane region" description="Helical" evidence="2">
    <location>
        <begin position="30"/>
        <end position="48"/>
    </location>
</feature>
<feature type="transmembrane region" description="Helical" evidence="2">
    <location>
        <begin position="135"/>
        <end position="155"/>
    </location>
</feature>
<feature type="transmembrane region" description="Helical" evidence="2">
    <location>
        <begin position="167"/>
        <end position="184"/>
    </location>
</feature>
<feature type="transmembrane region" description="Helical" evidence="2">
    <location>
        <begin position="190"/>
        <end position="213"/>
    </location>
</feature>
<reference evidence="4 5" key="1">
    <citation type="submission" date="2022-06" db="EMBL/GenBank/DDBJ databases">
        <title>Genomic Encyclopedia of Archaeal and Bacterial Type Strains, Phase II (KMG-II): from individual species to whole genera.</title>
        <authorList>
            <person name="Goeker M."/>
        </authorList>
    </citation>
    <scope>NUCLEOTIDE SEQUENCE [LARGE SCALE GENOMIC DNA]</scope>
    <source>
        <strain evidence="4 5">DSM 44255</strain>
    </source>
</reference>
<evidence type="ECO:0000256" key="1">
    <source>
        <dbReference type="ARBA" id="ARBA00007362"/>
    </source>
</evidence>
<keyword evidence="2" id="KW-0812">Transmembrane</keyword>
<name>A0ABT1IAI8_9PSEU</name>
<evidence type="ECO:0000313" key="4">
    <source>
        <dbReference type="EMBL" id="MCP2269584.1"/>
    </source>
</evidence>
<dbReference type="EMBL" id="JAMTCO010000005">
    <property type="protein sequence ID" value="MCP2269584.1"/>
    <property type="molecule type" value="Genomic_DNA"/>
</dbReference>
<feature type="transmembrane region" description="Helical" evidence="2">
    <location>
        <begin position="111"/>
        <end position="129"/>
    </location>
</feature>
<feature type="transmembrane region" description="Helical" evidence="2">
    <location>
        <begin position="251"/>
        <end position="271"/>
    </location>
</feature>
<comment type="similarity">
    <text evidence="1">Belongs to the EamA transporter family.</text>
</comment>
<proteinExistence type="inferred from homology"/>
<accession>A0ABT1IAI8</accession>
<feature type="domain" description="EamA" evidence="3">
    <location>
        <begin position="135"/>
        <end position="266"/>
    </location>
</feature>
<dbReference type="Pfam" id="PF00892">
    <property type="entry name" value="EamA"/>
    <property type="match status" value="1"/>
</dbReference>
<dbReference type="SUPFAM" id="SSF103481">
    <property type="entry name" value="Multidrug resistance efflux transporter EmrE"/>
    <property type="match status" value="2"/>
</dbReference>
<protein>
    <submittedName>
        <fullName evidence="4">Inner membrane transporter RhtA</fullName>
    </submittedName>
</protein>
<keyword evidence="2" id="KW-1133">Transmembrane helix</keyword>
<gene>
    <name evidence="4" type="ORF">LV75_002073</name>
</gene>
<keyword evidence="2" id="KW-0472">Membrane</keyword>
<dbReference type="Proteomes" id="UP001205185">
    <property type="component" value="Unassembled WGS sequence"/>
</dbReference>
<evidence type="ECO:0000313" key="5">
    <source>
        <dbReference type="Proteomes" id="UP001205185"/>
    </source>
</evidence>
<feature type="transmembrane region" description="Helical" evidence="2">
    <location>
        <begin position="60"/>
        <end position="80"/>
    </location>
</feature>
<dbReference type="InterPro" id="IPR037185">
    <property type="entry name" value="EmrE-like"/>
</dbReference>